<comment type="similarity">
    <text evidence="1 10">Belongs to the catalase family.</text>
</comment>
<dbReference type="PROSITE" id="PS00437">
    <property type="entry name" value="CATALASE_1"/>
    <property type="match status" value="1"/>
</dbReference>
<evidence type="ECO:0000256" key="2">
    <source>
        <dbReference type="ARBA" id="ARBA00022559"/>
    </source>
</evidence>
<dbReference type="AlphaFoldDB" id="A0AAU9K0Q9"/>
<dbReference type="GO" id="GO:0004096">
    <property type="term" value="F:catalase activity"/>
    <property type="evidence" value="ECO:0007669"/>
    <property type="project" value="UniProtKB-EC"/>
</dbReference>
<dbReference type="PROSITE" id="PS00438">
    <property type="entry name" value="CATALASE_2"/>
    <property type="match status" value="1"/>
</dbReference>
<dbReference type="GO" id="GO:0005739">
    <property type="term" value="C:mitochondrion"/>
    <property type="evidence" value="ECO:0007669"/>
    <property type="project" value="TreeGrafter"/>
</dbReference>
<dbReference type="EC" id="1.11.1.6" evidence="10"/>
<feature type="active site" evidence="8">
    <location>
        <position position="56"/>
    </location>
</feature>
<keyword evidence="6 9" id="KW-0408">Iron</keyword>
<accession>A0AAU9K0Q9</accession>
<dbReference type="PANTHER" id="PTHR11465:SF9">
    <property type="entry name" value="CATALASE"/>
    <property type="match status" value="1"/>
</dbReference>
<proteinExistence type="inferred from homology"/>
<feature type="domain" description="Catalase core" evidence="13">
    <location>
        <begin position="9"/>
        <end position="394"/>
    </location>
</feature>
<keyword evidence="4 9" id="KW-0479">Metal-binding</keyword>
<comment type="cofactor">
    <cofactor evidence="9">
        <name>heme</name>
        <dbReference type="ChEBI" id="CHEBI:30413"/>
    </cofactor>
</comment>
<organism evidence="14 15">
    <name type="scientific">Blepharisma stoltei</name>
    <dbReference type="NCBI Taxonomy" id="1481888"/>
    <lineage>
        <taxon>Eukaryota</taxon>
        <taxon>Sar</taxon>
        <taxon>Alveolata</taxon>
        <taxon>Ciliophora</taxon>
        <taxon>Postciliodesmatophora</taxon>
        <taxon>Heterotrichea</taxon>
        <taxon>Heterotrichida</taxon>
        <taxon>Blepharismidae</taxon>
        <taxon>Blepharisma</taxon>
    </lineage>
</organism>
<evidence type="ECO:0000256" key="5">
    <source>
        <dbReference type="ARBA" id="ARBA00023002"/>
    </source>
</evidence>
<dbReference type="PROSITE" id="PS51402">
    <property type="entry name" value="CATALASE_3"/>
    <property type="match status" value="1"/>
</dbReference>
<dbReference type="InterPro" id="IPR024708">
    <property type="entry name" value="Catalase_AS"/>
</dbReference>
<dbReference type="GO" id="GO:0020037">
    <property type="term" value="F:heme binding"/>
    <property type="evidence" value="ECO:0007669"/>
    <property type="project" value="InterPro"/>
</dbReference>
<dbReference type="Pfam" id="PF06628">
    <property type="entry name" value="Catalase-rel"/>
    <property type="match status" value="1"/>
</dbReference>
<evidence type="ECO:0000256" key="9">
    <source>
        <dbReference type="PIRSR" id="PIRSR038928-2"/>
    </source>
</evidence>
<dbReference type="FunFam" id="2.40.180.10:FF:000001">
    <property type="entry name" value="Catalase"/>
    <property type="match status" value="1"/>
</dbReference>
<dbReference type="Pfam" id="PF00199">
    <property type="entry name" value="Catalase"/>
    <property type="match status" value="1"/>
</dbReference>
<dbReference type="GO" id="GO:0046872">
    <property type="term" value="F:metal ion binding"/>
    <property type="evidence" value="ECO:0007669"/>
    <property type="project" value="UniProtKB-KW"/>
</dbReference>
<name>A0AAU9K0Q9_9CILI</name>
<comment type="caution">
    <text evidence="14">The sequence shown here is derived from an EMBL/GenBank/DDBJ whole genome shotgun (WGS) entry which is preliminary data.</text>
</comment>
<dbReference type="EMBL" id="CAJZBQ010000053">
    <property type="protein sequence ID" value="CAG9331316.1"/>
    <property type="molecule type" value="Genomic_DNA"/>
</dbReference>
<keyword evidence="7 10" id="KW-0376">Hydrogen peroxide</keyword>
<dbReference type="SMART" id="SM01060">
    <property type="entry name" value="Catalase"/>
    <property type="match status" value="1"/>
</dbReference>
<dbReference type="GO" id="GO:0042542">
    <property type="term" value="P:response to hydrogen peroxide"/>
    <property type="evidence" value="ECO:0007669"/>
    <property type="project" value="TreeGrafter"/>
</dbReference>
<dbReference type="SUPFAM" id="SSF56634">
    <property type="entry name" value="Heme-dependent catalase-like"/>
    <property type="match status" value="1"/>
</dbReference>
<dbReference type="InterPro" id="IPR024711">
    <property type="entry name" value="Catalase_clade1/3"/>
</dbReference>
<dbReference type="PRINTS" id="PR00067">
    <property type="entry name" value="CATALASE"/>
</dbReference>
<evidence type="ECO:0000256" key="7">
    <source>
        <dbReference type="ARBA" id="ARBA00023324"/>
    </source>
</evidence>
<dbReference type="InterPro" id="IPR011614">
    <property type="entry name" value="Catalase_core"/>
</dbReference>
<keyword evidence="5 10" id="KW-0560">Oxidoreductase</keyword>
<comment type="catalytic activity">
    <reaction evidence="10">
        <text>2 H2O2 = O2 + 2 H2O</text>
        <dbReference type="Rhea" id="RHEA:20309"/>
        <dbReference type="ChEBI" id="CHEBI:15377"/>
        <dbReference type="ChEBI" id="CHEBI:15379"/>
        <dbReference type="ChEBI" id="CHEBI:16240"/>
        <dbReference type="EC" id="1.11.1.6"/>
    </reaction>
</comment>
<keyword evidence="15" id="KW-1185">Reference proteome</keyword>
<evidence type="ECO:0000256" key="12">
    <source>
        <dbReference type="SAM" id="MobiDB-lite"/>
    </source>
</evidence>
<evidence type="ECO:0000256" key="10">
    <source>
        <dbReference type="RuleBase" id="RU000498"/>
    </source>
</evidence>
<dbReference type="GO" id="GO:0005777">
    <property type="term" value="C:peroxisome"/>
    <property type="evidence" value="ECO:0007669"/>
    <property type="project" value="TreeGrafter"/>
</dbReference>
<reference evidence="14" key="1">
    <citation type="submission" date="2021-09" db="EMBL/GenBank/DDBJ databases">
        <authorList>
            <consortium name="AG Swart"/>
            <person name="Singh M."/>
            <person name="Singh A."/>
            <person name="Seah K."/>
            <person name="Emmerich C."/>
        </authorList>
    </citation>
    <scope>NUCLEOTIDE SEQUENCE</scope>
    <source>
        <strain evidence="14">ATCC30299</strain>
    </source>
</reference>
<dbReference type="InterPro" id="IPR010582">
    <property type="entry name" value="Catalase_immune_responsive"/>
</dbReference>
<evidence type="ECO:0000313" key="14">
    <source>
        <dbReference type="EMBL" id="CAG9331316.1"/>
    </source>
</evidence>
<sequence>MPKKPIILTTGWGHPVDDNQNSETAGRKGPILLEDSHLIDKLASFGRERIPERPVHARGAGAYGFFEVTNDVTKYCKAKFLEKLGKKTPVFARFSTSSGERGSAETERDLRGFSIKFYTEEGNWDFVGNSSPIFGIRKPVYFPEWQHIHKKDPSTNCKNYDMFWDFLSLVHESVHHLTYIFGPRGIPDGYRHMNGYGTNTYKWVNSKGEDFFVKFHFHTEIGTKNLSSKEAEKIMGEDPDYATRDLFNYISQGKEAIWKFSVQVIPFEEGLHYKWDIYDDTKVWPHSDYPLIEVGRVVLNRNPTNYFFEVEQSAFSPANMVPGIEASNDRMLQARIFSYSDAQRYRLGGNFGSIPINFPHMARVHNYMRDGMMSITKNGGKDVSYEPNTVNDTPKEDNEYKMKEFKVQGEAMVHRLRYATSDFEQPGILYRRVFKGIEKDELITNLYESMKNVTKRHILEKECEYFYNCDPEYGTKISQALRLPVHQSKL</sequence>
<evidence type="ECO:0000256" key="3">
    <source>
        <dbReference type="ARBA" id="ARBA00022617"/>
    </source>
</evidence>
<dbReference type="InterPro" id="IPR002226">
    <property type="entry name" value="Catalase_haem_BS"/>
</dbReference>
<dbReference type="PIRSF" id="PIRSF038928">
    <property type="entry name" value="Catalase_clade1-3"/>
    <property type="match status" value="1"/>
</dbReference>
<protein>
    <recommendedName>
        <fullName evidence="10">Catalase</fullName>
        <ecNumber evidence="10">1.11.1.6</ecNumber>
    </recommendedName>
</protein>
<dbReference type="Proteomes" id="UP001162131">
    <property type="component" value="Unassembled WGS sequence"/>
</dbReference>
<evidence type="ECO:0000256" key="4">
    <source>
        <dbReference type="ARBA" id="ARBA00022723"/>
    </source>
</evidence>
<keyword evidence="2 10" id="KW-0575">Peroxidase</keyword>
<keyword evidence="3 9" id="KW-0349">Heme</keyword>
<feature type="active site" evidence="8">
    <location>
        <position position="129"/>
    </location>
</feature>
<dbReference type="PANTHER" id="PTHR11465">
    <property type="entry name" value="CATALASE"/>
    <property type="match status" value="1"/>
</dbReference>
<evidence type="ECO:0000256" key="1">
    <source>
        <dbReference type="ARBA" id="ARBA00005329"/>
    </source>
</evidence>
<gene>
    <name evidence="14" type="ORF">BSTOLATCC_MIC53391</name>
</gene>
<evidence type="ECO:0000259" key="13">
    <source>
        <dbReference type="SMART" id="SM01060"/>
    </source>
</evidence>
<comment type="function">
    <text evidence="11">Catalyzes the degradation of hydrogen peroxide (H(2)O(2)) generated by peroxisomal oxidases to water and oxygen, thereby protecting cells from the toxic effects of hydrogen peroxide.</text>
</comment>
<dbReference type="Gene3D" id="2.40.180.10">
    <property type="entry name" value="Catalase core domain"/>
    <property type="match status" value="1"/>
</dbReference>
<evidence type="ECO:0000256" key="11">
    <source>
        <dbReference type="RuleBase" id="RU004142"/>
    </source>
</evidence>
<dbReference type="GO" id="GO:0042744">
    <property type="term" value="P:hydrogen peroxide catabolic process"/>
    <property type="evidence" value="ECO:0007669"/>
    <property type="project" value="UniProtKB-KW"/>
</dbReference>
<evidence type="ECO:0000256" key="8">
    <source>
        <dbReference type="PIRSR" id="PIRSR038928-1"/>
    </source>
</evidence>
<evidence type="ECO:0000313" key="15">
    <source>
        <dbReference type="Proteomes" id="UP001162131"/>
    </source>
</evidence>
<dbReference type="InterPro" id="IPR018028">
    <property type="entry name" value="Catalase"/>
</dbReference>
<dbReference type="InterPro" id="IPR020835">
    <property type="entry name" value="Catalase_sf"/>
</dbReference>
<feature type="region of interest" description="Disordered" evidence="12">
    <location>
        <begin position="1"/>
        <end position="28"/>
    </location>
</feature>
<evidence type="ECO:0000256" key="6">
    <source>
        <dbReference type="ARBA" id="ARBA00023004"/>
    </source>
</evidence>
<feature type="binding site" description="axial binding residue" evidence="9">
    <location>
        <position position="339"/>
    </location>
    <ligand>
        <name>heme</name>
        <dbReference type="ChEBI" id="CHEBI:30413"/>
    </ligand>
    <ligandPart>
        <name>Fe</name>
        <dbReference type="ChEBI" id="CHEBI:18248"/>
    </ligandPart>
</feature>